<name>A0A2H3BNG1_9AGAR</name>
<dbReference type="EMBL" id="KZ293426">
    <property type="protein sequence ID" value="PBK70454.1"/>
    <property type="molecule type" value="Genomic_DNA"/>
</dbReference>
<dbReference type="Proteomes" id="UP000218334">
    <property type="component" value="Unassembled WGS sequence"/>
</dbReference>
<gene>
    <name evidence="1" type="ORF">ARMSODRAFT_112955</name>
</gene>
<accession>A0A2H3BNG1</accession>
<keyword evidence="2" id="KW-1185">Reference proteome</keyword>
<evidence type="ECO:0000313" key="2">
    <source>
        <dbReference type="Proteomes" id="UP000218334"/>
    </source>
</evidence>
<evidence type="ECO:0000313" key="1">
    <source>
        <dbReference type="EMBL" id="PBK70454.1"/>
    </source>
</evidence>
<dbReference type="AlphaFoldDB" id="A0A2H3BNG1"/>
<sequence>MDFWRTLNVTLPLVTSPPISFSLFSSSLSIYANFSFPFEVPDLYSLFCMHTNIDFMSSDDIPVSKSCALFLGSLRWKILHEAHHVNNVCTATTKEYQNKNIDQTYLNLERASDCHFVLSPHPTLKMSLPFNIALMNSSQPITITLATPPGARVPPPESIDVPADHPDMPGGGTTLRYKDFDGVVYDEIFNPKDPVAYYNKWAPTIFASLYGGVDIGPTDYDSQMKRLADVKVSWDPPNPTNNVASRTFPFTDSLWIRVWDSNVFRLPGQPIKAFGLDFVDEKGEPQAVGKKVTIIIGPRIPGDPENEGDIAFSMDDMGVEDPSHSTNLTPWRYGIAPGKEYKFVHEGGEEKTYSFPATLLEDAESQSSAA</sequence>
<protein>
    <submittedName>
        <fullName evidence="1">Uncharacterized protein</fullName>
    </submittedName>
</protein>
<reference evidence="2" key="1">
    <citation type="journal article" date="2017" name="Nat. Ecol. Evol.">
        <title>Genome expansion and lineage-specific genetic innovations in the forest pathogenic fungi Armillaria.</title>
        <authorList>
            <person name="Sipos G."/>
            <person name="Prasanna A.N."/>
            <person name="Walter M.C."/>
            <person name="O'Connor E."/>
            <person name="Balint B."/>
            <person name="Krizsan K."/>
            <person name="Kiss B."/>
            <person name="Hess J."/>
            <person name="Varga T."/>
            <person name="Slot J."/>
            <person name="Riley R."/>
            <person name="Boka B."/>
            <person name="Rigling D."/>
            <person name="Barry K."/>
            <person name="Lee J."/>
            <person name="Mihaltcheva S."/>
            <person name="LaButti K."/>
            <person name="Lipzen A."/>
            <person name="Waldron R."/>
            <person name="Moloney N.M."/>
            <person name="Sperisen C."/>
            <person name="Kredics L."/>
            <person name="Vagvoelgyi C."/>
            <person name="Patrignani A."/>
            <person name="Fitzpatrick D."/>
            <person name="Nagy I."/>
            <person name="Doyle S."/>
            <person name="Anderson J.B."/>
            <person name="Grigoriev I.V."/>
            <person name="Gueldener U."/>
            <person name="Muensterkoetter M."/>
            <person name="Nagy L.G."/>
        </authorList>
    </citation>
    <scope>NUCLEOTIDE SEQUENCE [LARGE SCALE GENOMIC DNA]</scope>
    <source>
        <strain evidence="2">28-4</strain>
    </source>
</reference>
<proteinExistence type="predicted"/>
<organism evidence="1 2">
    <name type="scientific">Armillaria solidipes</name>
    <dbReference type="NCBI Taxonomy" id="1076256"/>
    <lineage>
        <taxon>Eukaryota</taxon>
        <taxon>Fungi</taxon>
        <taxon>Dikarya</taxon>
        <taxon>Basidiomycota</taxon>
        <taxon>Agaricomycotina</taxon>
        <taxon>Agaricomycetes</taxon>
        <taxon>Agaricomycetidae</taxon>
        <taxon>Agaricales</taxon>
        <taxon>Marasmiineae</taxon>
        <taxon>Physalacriaceae</taxon>
        <taxon>Armillaria</taxon>
    </lineage>
</organism>